<protein>
    <submittedName>
        <fullName evidence="2">Uncharacterized protein</fullName>
    </submittedName>
</protein>
<evidence type="ECO:0000313" key="2">
    <source>
        <dbReference type="EMBL" id="OMO98288.1"/>
    </source>
</evidence>
<dbReference type="PRINTS" id="PR01217">
    <property type="entry name" value="PRICHEXTENSN"/>
</dbReference>
<comment type="caution">
    <text evidence="2">The sequence shown here is derived from an EMBL/GenBank/DDBJ whole genome shotgun (WGS) entry which is preliminary data.</text>
</comment>
<evidence type="ECO:0000313" key="3">
    <source>
        <dbReference type="Proteomes" id="UP000187203"/>
    </source>
</evidence>
<dbReference type="PANTHER" id="PTHR35697:SF1">
    <property type="entry name" value="PROTEIN TRACHEARY ELEMENT DIFFERENTIATION-RELATED 7"/>
    <property type="match status" value="1"/>
</dbReference>
<accession>A0A1R3JTX2</accession>
<dbReference type="AlphaFoldDB" id="A0A1R3JTX2"/>
<name>A0A1R3JTX2_9ROSI</name>
<sequence length="200" mass="21880">MASIQNNFFPYFPLPPPHNPPFPPKVPPPHNHPSPPSLPPPQKPPTPSPPKVAPPHNVPSPPKVAPPHNVPTPPNAPFFPKAPPSPTTPSPPKLPPPAPLALFCFIKKRKKKTVQETDMVSIDEHVKVQEAIIPGPHGEKNKVLLIEEDIHIEEEIKRNKKISEGPSHLKSNSQEISQASSMAAELPGPSHLHHLEHRAD</sequence>
<feature type="region of interest" description="Disordered" evidence="1">
    <location>
        <begin position="1"/>
        <end position="98"/>
    </location>
</feature>
<dbReference type="GO" id="GO:0009834">
    <property type="term" value="P:plant-type secondary cell wall biogenesis"/>
    <property type="evidence" value="ECO:0007669"/>
    <property type="project" value="InterPro"/>
</dbReference>
<dbReference type="PANTHER" id="PTHR35697">
    <property type="entry name" value="OS08G0108300 PROTEIN"/>
    <property type="match status" value="1"/>
</dbReference>
<dbReference type="OrthoDB" id="785473at2759"/>
<keyword evidence="3" id="KW-1185">Reference proteome</keyword>
<dbReference type="STRING" id="93759.A0A1R3JTX2"/>
<feature type="compositionally biased region" description="Pro residues" evidence="1">
    <location>
        <begin position="12"/>
        <end position="98"/>
    </location>
</feature>
<dbReference type="Proteomes" id="UP000187203">
    <property type="component" value="Unassembled WGS sequence"/>
</dbReference>
<proteinExistence type="predicted"/>
<feature type="region of interest" description="Disordered" evidence="1">
    <location>
        <begin position="157"/>
        <end position="200"/>
    </location>
</feature>
<feature type="compositionally biased region" description="Polar residues" evidence="1">
    <location>
        <begin position="169"/>
        <end position="181"/>
    </location>
</feature>
<gene>
    <name evidence="2" type="ORF">COLO4_14024</name>
</gene>
<organism evidence="2 3">
    <name type="scientific">Corchorus olitorius</name>
    <dbReference type="NCBI Taxonomy" id="93759"/>
    <lineage>
        <taxon>Eukaryota</taxon>
        <taxon>Viridiplantae</taxon>
        <taxon>Streptophyta</taxon>
        <taxon>Embryophyta</taxon>
        <taxon>Tracheophyta</taxon>
        <taxon>Spermatophyta</taxon>
        <taxon>Magnoliopsida</taxon>
        <taxon>eudicotyledons</taxon>
        <taxon>Gunneridae</taxon>
        <taxon>Pentapetalae</taxon>
        <taxon>rosids</taxon>
        <taxon>malvids</taxon>
        <taxon>Malvales</taxon>
        <taxon>Malvaceae</taxon>
        <taxon>Grewioideae</taxon>
        <taxon>Apeibeae</taxon>
        <taxon>Corchorus</taxon>
    </lineage>
</organism>
<feature type="compositionally biased region" description="Basic residues" evidence="1">
    <location>
        <begin position="191"/>
        <end position="200"/>
    </location>
</feature>
<evidence type="ECO:0000256" key="1">
    <source>
        <dbReference type="SAM" id="MobiDB-lite"/>
    </source>
</evidence>
<dbReference type="InterPro" id="IPR044950">
    <property type="entry name" value="TED6/7"/>
</dbReference>
<reference evidence="3" key="1">
    <citation type="submission" date="2013-09" db="EMBL/GenBank/DDBJ databases">
        <title>Corchorus olitorius genome sequencing.</title>
        <authorList>
            <person name="Alam M."/>
            <person name="Haque M.S."/>
            <person name="Islam M.S."/>
            <person name="Emdad E.M."/>
            <person name="Islam M.M."/>
            <person name="Ahmed B."/>
            <person name="Halim A."/>
            <person name="Hossen Q.M.M."/>
            <person name="Hossain M.Z."/>
            <person name="Ahmed R."/>
            <person name="Khan M.M."/>
            <person name="Islam R."/>
            <person name="Rashid M.M."/>
            <person name="Khan S.A."/>
            <person name="Rahman M.S."/>
            <person name="Alam M."/>
            <person name="Yahiya A.S."/>
            <person name="Khan M.S."/>
            <person name="Azam M.S."/>
            <person name="Haque T."/>
            <person name="Lashkar M.Z.H."/>
            <person name="Akhand A.I."/>
            <person name="Morshed G."/>
            <person name="Roy S."/>
            <person name="Uddin K.S."/>
            <person name="Rabeya T."/>
            <person name="Hossain A.S."/>
            <person name="Chowdhury A."/>
            <person name="Snigdha A.R."/>
            <person name="Mortoza M.S."/>
            <person name="Matin S.A."/>
            <person name="Hoque S.M.E."/>
            <person name="Islam M.K."/>
            <person name="Roy D.K."/>
            <person name="Haider R."/>
            <person name="Moosa M.M."/>
            <person name="Elias S.M."/>
            <person name="Hasan A.M."/>
            <person name="Jahan S."/>
            <person name="Shafiuddin M."/>
            <person name="Mahmood N."/>
            <person name="Shommy N.S."/>
        </authorList>
    </citation>
    <scope>NUCLEOTIDE SEQUENCE [LARGE SCALE GENOMIC DNA]</scope>
    <source>
        <strain evidence="3">cv. O-4</strain>
    </source>
</reference>
<dbReference type="EMBL" id="AWUE01015352">
    <property type="protein sequence ID" value="OMO98288.1"/>
    <property type="molecule type" value="Genomic_DNA"/>
</dbReference>